<comment type="caution">
    <text evidence="15">The sequence shown here is derived from an EMBL/GenBank/DDBJ whole genome shotgun (WGS) entry which is preliminary data.</text>
</comment>
<feature type="transmembrane region" description="Helical" evidence="12">
    <location>
        <begin position="97"/>
        <end position="117"/>
    </location>
</feature>
<dbReference type="InterPro" id="IPR011527">
    <property type="entry name" value="ABC1_TM_dom"/>
</dbReference>
<dbReference type="CDD" id="cd18604">
    <property type="entry name" value="ABC_6TM_VMR1_D2_like"/>
    <property type="match status" value="1"/>
</dbReference>
<evidence type="ECO:0000256" key="5">
    <source>
        <dbReference type="ARBA" id="ARBA00022737"/>
    </source>
</evidence>
<dbReference type="InterPro" id="IPR027417">
    <property type="entry name" value="P-loop_NTPase"/>
</dbReference>
<dbReference type="CDD" id="cd03244">
    <property type="entry name" value="ABCC_MRP_domain2"/>
    <property type="match status" value="1"/>
</dbReference>
<dbReference type="SUPFAM" id="SSF90123">
    <property type="entry name" value="ABC transporter transmembrane region"/>
    <property type="match status" value="2"/>
</dbReference>
<dbReference type="SUPFAM" id="SSF52540">
    <property type="entry name" value="P-loop containing nucleoside triphosphate hydrolases"/>
    <property type="match status" value="2"/>
</dbReference>
<dbReference type="InterPro" id="IPR003439">
    <property type="entry name" value="ABC_transporter-like_ATP-bd"/>
</dbReference>
<feature type="domain" description="ABC transmembrane type-1" evidence="14">
    <location>
        <begin position="402"/>
        <end position="585"/>
    </location>
</feature>
<dbReference type="CDD" id="cd18596">
    <property type="entry name" value="ABC_6TM_VMR1_D1_like"/>
    <property type="match status" value="1"/>
</dbReference>
<sequence length="1576" mass="173794">MIRNDTLLPELGVGLAVIGLSSGPAASALVTRLVSKRQPNKPTVYEDADGKATPKSAKGFSTALPTLIIFLSAAAGLGFSILLTVLLWHAPEITSESLLLIVGAWSALMFQTVVIAASRNSATAYHLGIYACLSSAVLAGLLFAQAIKIADLLSDHPDWLSFWIAELALALCLVFGSLSIPRRPDVFHDGELVDRMRTVSAFSRFNFSWPSDLLALASEKKSLDLADLPRPDHHTRSSMVSAEWKRHGYEHRLWASLLLAHKKAFALQWVLTFCTSILSFAPQWAILKLLTILENHPTGAAFGLDVWIWVVWLSLAITADSWVESYLLWLSSAELAIPVRAQLSSLIFEKAMRRKDVRGAEKRKKAGENDEPRSAAVPDGPDATTQDDDESDDLNKGKQSTVNLIGVDGQRVSDFCGYQNIFPGSLFKLIVSLAFLVSLLGWKSLLAGFSAMAAITPINIYFSKKYAAAQGRLMKVRDEKMGVITEAMQGMRQIKFSALEFEWEKKIGGVRDRELTAVWDVFMGNAALLACWVTSPILLSAISLAVYATLSGSLTPSVAFVSLGVFKGLEATLSVVPELTTQLLDAWVSITRIEEYLNSPELLPISKDSDEIAFDNASIAWPSDINSADRFILRNISIRFPQGELSVVSGRTGTGKSLVLAAILGEADVLGGDLYIPRAPSLSERYDSKAHKGNWIIPKAIAYVAQIPWIENGSIKDNIIFGLPYDRERYRKTIEACALKKDLDMLTDGENTEIGANGVNLSGGQKWRVTLARAIYSRAGILVLDDIFSAVDAHVGRHIFEKCLTGELAAGRTRILVTHHVSLCKPKTKYLVELGEGGVLHHGFLADVDEDAFQQILSCDEEEDDFEIGEPLTAVNSHISADESDIDDPLTAVNSNTSAVREGDLVDPDDDLKKAKPKAAARKFVEEESREQGAVRRDVYLRYLRDSGGWLYWAFAVMIFIIVQGISQGRSWWVKIWTSSSVEEPFQLRHAFNVSGDYDYSYSAAAHQTAIHGVSAPPAQPQNDLKFYLSVYVVLAIVSAILGTLKYLFVYVGSIRASRNLFARLNFVVMRAPIRWLDTVPVGRILNRFTADFNVIDSQLANSLSFGAETFLSLFSIIVAGMFISRYVLVLAAILLVVCIYYTMRYLAPARPIKRLESTAKSPVFEQFGSALTGVATIRGFDKTQAYVERMYRKIDDYSTTTWHLLLFNRWMSWRMALIGSFFSTCITILILLTPGIDSALAGFALAFAIQFSNSVIWTIRFYINVELDMNAAERIIEYTELPTESLDGNSPPAAWPTQGRIEVENLTVGYAPDLPPVLKNLTFSVERNERVGVIGRTGAGKSSLTLALFRFLEARSGGIHIDGLDISKIKLHDLRSRLAIIPQDPALFSGTIRSNLDPFGHHTDAALLDCLERVHLLTNSPEVSGTQDPTASTPQNSNIFNNLDSPLSEGGLNLSQGQRQLLCLARAIVNRPRVMVLDEATSAVDMHTDHLIQRSIREEFTGSTLLVIAHRLSTIADFDRILVLSDGEVAEFGSPRELWEKNEGTGEEKSIFRAMCEESGERDKLEAIIFGQHVE</sequence>
<feature type="domain" description="ABC transmembrane type-1" evidence="14">
    <location>
        <begin position="1019"/>
        <end position="1268"/>
    </location>
</feature>
<evidence type="ECO:0000313" key="16">
    <source>
        <dbReference type="Proteomes" id="UP001321749"/>
    </source>
</evidence>
<evidence type="ECO:0000256" key="6">
    <source>
        <dbReference type="ARBA" id="ARBA00022741"/>
    </source>
</evidence>
<feature type="transmembrane region" description="Helical" evidence="12">
    <location>
        <begin position="1216"/>
        <end position="1234"/>
    </location>
</feature>
<dbReference type="PROSITE" id="PS50893">
    <property type="entry name" value="ABC_TRANSPORTER_2"/>
    <property type="match status" value="2"/>
</dbReference>
<organism evidence="15 16">
    <name type="scientific">Cladorrhinum samala</name>
    <dbReference type="NCBI Taxonomy" id="585594"/>
    <lineage>
        <taxon>Eukaryota</taxon>
        <taxon>Fungi</taxon>
        <taxon>Dikarya</taxon>
        <taxon>Ascomycota</taxon>
        <taxon>Pezizomycotina</taxon>
        <taxon>Sordariomycetes</taxon>
        <taxon>Sordariomycetidae</taxon>
        <taxon>Sordariales</taxon>
        <taxon>Podosporaceae</taxon>
        <taxon>Cladorrhinum</taxon>
    </lineage>
</organism>
<feature type="transmembrane region" description="Helical" evidence="12">
    <location>
        <begin position="67"/>
        <end position="91"/>
    </location>
</feature>
<feature type="region of interest" description="Disordered" evidence="11">
    <location>
        <begin position="1422"/>
        <end position="1443"/>
    </location>
</feature>
<evidence type="ECO:0000256" key="7">
    <source>
        <dbReference type="ARBA" id="ARBA00022840"/>
    </source>
</evidence>
<dbReference type="Proteomes" id="UP001321749">
    <property type="component" value="Unassembled WGS sequence"/>
</dbReference>
<evidence type="ECO:0000256" key="4">
    <source>
        <dbReference type="ARBA" id="ARBA00022692"/>
    </source>
</evidence>
<feature type="transmembrane region" description="Helical" evidence="12">
    <location>
        <begin position="445"/>
        <end position="462"/>
    </location>
</feature>
<feature type="transmembrane region" description="Helical" evidence="12">
    <location>
        <begin position="1111"/>
        <end position="1144"/>
    </location>
</feature>
<dbReference type="PROSITE" id="PS50929">
    <property type="entry name" value="ABC_TM1F"/>
    <property type="match status" value="2"/>
</dbReference>
<evidence type="ECO:0000256" key="1">
    <source>
        <dbReference type="ARBA" id="ARBA00004141"/>
    </source>
</evidence>
<feature type="domain" description="ABC transporter" evidence="13">
    <location>
        <begin position="1302"/>
        <end position="1552"/>
    </location>
</feature>
<dbReference type="Pfam" id="PF00664">
    <property type="entry name" value="ABC_membrane"/>
    <property type="match status" value="2"/>
</dbReference>
<keyword evidence="9 12" id="KW-0472">Membrane</keyword>
<evidence type="ECO:0000313" key="15">
    <source>
        <dbReference type="EMBL" id="KAK4466085.1"/>
    </source>
</evidence>
<accession>A0AAV9I1N6</accession>
<evidence type="ECO:0000256" key="12">
    <source>
        <dbReference type="SAM" id="Phobius"/>
    </source>
</evidence>
<keyword evidence="8 12" id="KW-1133">Transmembrane helix</keyword>
<dbReference type="CDD" id="cd03250">
    <property type="entry name" value="ABCC_MRP_domain1"/>
    <property type="match status" value="1"/>
</dbReference>
<keyword evidence="10" id="KW-0325">Glycoprotein</keyword>
<feature type="transmembrane region" description="Helical" evidence="12">
    <location>
        <begin position="421"/>
        <end position="439"/>
    </location>
</feature>
<dbReference type="FunFam" id="3.40.50.300:FF:000825">
    <property type="entry name" value="ABC bile acid transporter"/>
    <property type="match status" value="1"/>
</dbReference>
<feature type="domain" description="ABC transporter" evidence="13">
    <location>
        <begin position="612"/>
        <end position="861"/>
    </location>
</feature>
<feature type="transmembrane region" description="Helical" evidence="12">
    <location>
        <begin position="1027"/>
        <end position="1049"/>
    </location>
</feature>
<dbReference type="EMBL" id="MU864934">
    <property type="protein sequence ID" value="KAK4466085.1"/>
    <property type="molecule type" value="Genomic_DNA"/>
</dbReference>
<evidence type="ECO:0000256" key="2">
    <source>
        <dbReference type="ARBA" id="ARBA00009726"/>
    </source>
</evidence>
<evidence type="ECO:0000256" key="11">
    <source>
        <dbReference type="SAM" id="MobiDB-lite"/>
    </source>
</evidence>
<comment type="similarity">
    <text evidence="2">Belongs to the ABC transporter superfamily. ABCC family. Conjugate transporter (TC 3.A.1.208) subfamily.</text>
</comment>
<protein>
    <submittedName>
        <fullName evidence="15">P-loop containing nucleoside triphosphate hydrolase protein</fullName>
    </submittedName>
</protein>
<dbReference type="PROSITE" id="PS00211">
    <property type="entry name" value="ABC_TRANSPORTER_1"/>
    <property type="match status" value="1"/>
</dbReference>
<keyword evidence="7" id="KW-0067">ATP-binding</keyword>
<reference evidence="15" key="2">
    <citation type="submission" date="2023-06" db="EMBL/GenBank/DDBJ databases">
        <authorList>
            <consortium name="Lawrence Berkeley National Laboratory"/>
            <person name="Mondo S.J."/>
            <person name="Hensen N."/>
            <person name="Bonometti L."/>
            <person name="Westerberg I."/>
            <person name="Brannstrom I.O."/>
            <person name="Guillou S."/>
            <person name="Cros-Aarteil S."/>
            <person name="Calhoun S."/>
            <person name="Haridas S."/>
            <person name="Kuo A."/>
            <person name="Pangilinan J."/>
            <person name="Riley R."/>
            <person name="Labutti K."/>
            <person name="Andreopoulos B."/>
            <person name="Lipzen A."/>
            <person name="Chen C."/>
            <person name="Yanf M."/>
            <person name="Daum C."/>
            <person name="Ng V."/>
            <person name="Clum A."/>
            <person name="Steindorff A."/>
            <person name="Ohm R."/>
            <person name="Martin F."/>
            <person name="Silar P."/>
            <person name="Natvig D."/>
            <person name="Lalanne C."/>
            <person name="Gautier V."/>
            <person name="Ament-Velasquez S.L."/>
            <person name="Kruys A."/>
            <person name="Hutchinson M.I."/>
            <person name="Powell A.J."/>
            <person name="Barry K."/>
            <person name="Miller A.N."/>
            <person name="Grigoriev I.V."/>
            <person name="Debuchy R."/>
            <person name="Gladieux P."/>
            <person name="Thoren M.H."/>
            <person name="Johannesson H."/>
        </authorList>
    </citation>
    <scope>NUCLEOTIDE SEQUENCE</scope>
    <source>
        <strain evidence="15">PSN324</strain>
    </source>
</reference>
<dbReference type="Pfam" id="PF00005">
    <property type="entry name" value="ABC_tran"/>
    <property type="match status" value="2"/>
</dbReference>
<keyword evidence="16" id="KW-1185">Reference proteome</keyword>
<evidence type="ECO:0000259" key="13">
    <source>
        <dbReference type="PROSITE" id="PS50893"/>
    </source>
</evidence>
<dbReference type="GO" id="GO:0016020">
    <property type="term" value="C:membrane"/>
    <property type="evidence" value="ECO:0007669"/>
    <property type="project" value="UniProtKB-SubCell"/>
</dbReference>
<dbReference type="SMART" id="SM00382">
    <property type="entry name" value="AAA"/>
    <property type="match status" value="2"/>
</dbReference>
<dbReference type="InterPro" id="IPR050173">
    <property type="entry name" value="ABC_transporter_C-like"/>
</dbReference>
<evidence type="ECO:0000256" key="8">
    <source>
        <dbReference type="ARBA" id="ARBA00022989"/>
    </source>
</evidence>
<dbReference type="Gene3D" id="3.40.50.300">
    <property type="entry name" value="P-loop containing nucleotide triphosphate hydrolases"/>
    <property type="match status" value="2"/>
</dbReference>
<reference evidence="15" key="1">
    <citation type="journal article" date="2023" name="Mol. Phylogenet. Evol.">
        <title>Genome-scale phylogeny and comparative genomics of the fungal order Sordariales.</title>
        <authorList>
            <person name="Hensen N."/>
            <person name="Bonometti L."/>
            <person name="Westerberg I."/>
            <person name="Brannstrom I.O."/>
            <person name="Guillou S."/>
            <person name="Cros-Aarteil S."/>
            <person name="Calhoun S."/>
            <person name="Haridas S."/>
            <person name="Kuo A."/>
            <person name="Mondo S."/>
            <person name="Pangilinan J."/>
            <person name="Riley R."/>
            <person name="LaButti K."/>
            <person name="Andreopoulos B."/>
            <person name="Lipzen A."/>
            <person name="Chen C."/>
            <person name="Yan M."/>
            <person name="Daum C."/>
            <person name="Ng V."/>
            <person name="Clum A."/>
            <person name="Steindorff A."/>
            <person name="Ohm R.A."/>
            <person name="Martin F."/>
            <person name="Silar P."/>
            <person name="Natvig D.O."/>
            <person name="Lalanne C."/>
            <person name="Gautier V."/>
            <person name="Ament-Velasquez S.L."/>
            <person name="Kruys A."/>
            <person name="Hutchinson M.I."/>
            <person name="Powell A.J."/>
            <person name="Barry K."/>
            <person name="Miller A.N."/>
            <person name="Grigoriev I.V."/>
            <person name="Debuchy R."/>
            <person name="Gladieux P."/>
            <person name="Hiltunen Thoren M."/>
            <person name="Johannesson H."/>
        </authorList>
    </citation>
    <scope>NUCLEOTIDE SEQUENCE</scope>
    <source>
        <strain evidence="15">PSN324</strain>
    </source>
</reference>
<dbReference type="GO" id="GO:0005524">
    <property type="term" value="F:ATP binding"/>
    <property type="evidence" value="ECO:0007669"/>
    <property type="project" value="UniProtKB-KW"/>
</dbReference>
<name>A0AAV9I1N6_9PEZI</name>
<keyword evidence="6" id="KW-0547">Nucleotide-binding</keyword>
<keyword evidence="5" id="KW-0677">Repeat</keyword>
<dbReference type="Gene3D" id="1.20.1560.10">
    <property type="entry name" value="ABC transporter type 1, transmembrane domain"/>
    <property type="match status" value="2"/>
</dbReference>
<feature type="region of interest" description="Disordered" evidence="11">
    <location>
        <begin position="359"/>
        <end position="397"/>
    </location>
</feature>
<evidence type="ECO:0000256" key="10">
    <source>
        <dbReference type="ARBA" id="ARBA00023180"/>
    </source>
</evidence>
<proteinExistence type="inferred from homology"/>
<evidence type="ECO:0000256" key="3">
    <source>
        <dbReference type="ARBA" id="ARBA00022448"/>
    </source>
</evidence>
<feature type="transmembrane region" description="Helical" evidence="12">
    <location>
        <begin position="1240"/>
        <end position="1260"/>
    </location>
</feature>
<dbReference type="GO" id="GO:0140359">
    <property type="term" value="F:ABC-type transporter activity"/>
    <property type="evidence" value="ECO:0007669"/>
    <property type="project" value="InterPro"/>
</dbReference>
<gene>
    <name evidence="15" type="ORF">QBC42DRAFT_217372</name>
</gene>
<keyword evidence="3" id="KW-0813">Transport</keyword>
<evidence type="ECO:0000256" key="9">
    <source>
        <dbReference type="ARBA" id="ARBA00023136"/>
    </source>
</evidence>
<keyword evidence="4 12" id="KW-0812">Transmembrane</keyword>
<feature type="transmembrane region" description="Helical" evidence="12">
    <location>
        <begin position="159"/>
        <end position="178"/>
    </location>
</feature>
<dbReference type="PANTHER" id="PTHR24223">
    <property type="entry name" value="ATP-BINDING CASSETTE SUB-FAMILY C"/>
    <property type="match status" value="1"/>
</dbReference>
<comment type="subcellular location">
    <subcellularLocation>
        <location evidence="1">Membrane</location>
        <topology evidence="1">Multi-pass membrane protein</topology>
    </subcellularLocation>
</comment>
<feature type="transmembrane region" description="Helical" evidence="12">
    <location>
        <begin position="950"/>
        <end position="967"/>
    </location>
</feature>
<feature type="transmembrane region" description="Helical" evidence="12">
    <location>
        <begin position="266"/>
        <end position="286"/>
    </location>
</feature>
<feature type="transmembrane region" description="Helical" evidence="12">
    <location>
        <begin position="306"/>
        <end position="330"/>
    </location>
</feature>
<evidence type="ECO:0000259" key="14">
    <source>
        <dbReference type="PROSITE" id="PS50929"/>
    </source>
</evidence>
<feature type="transmembrane region" description="Helical" evidence="12">
    <location>
        <begin position="12"/>
        <end position="31"/>
    </location>
</feature>
<dbReference type="FunFam" id="3.40.50.300:FF:000610">
    <property type="entry name" value="Multidrug resistance-associated ABC transporter"/>
    <property type="match status" value="1"/>
</dbReference>
<dbReference type="InterPro" id="IPR017871">
    <property type="entry name" value="ABC_transporter-like_CS"/>
</dbReference>
<dbReference type="InterPro" id="IPR036640">
    <property type="entry name" value="ABC1_TM_sf"/>
</dbReference>
<dbReference type="GO" id="GO:0016887">
    <property type="term" value="F:ATP hydrolysis activity"/>
    <property type="evidence" value="ECO:0007669"/>
    <property type="project" value="InterPro"/>
</dbReference>
<keyword evidence="15" id="KW-0378">Hydrolase</keyword>
<dbReference type="PANTHER" id="PTHR24223:SF456">
    <property type="entry name" value="MULTIDRUG RESISTANCE-ASSOCIATED PROTEIN LETHAL(2)03659"/>
    <property type="match status" value="1"/>
</dbReference>
<dbReference type="InterPro" id="IPR003593">
    <property type="entry name" value="AAA+_ATPase"/>
</dbReference>
<feature type="transmembrane region" description="Helical" evidence="12">
    <location>
        <begin position="124"/>
        <end position="147"/>
    </location>
</feature>